<dbReference type="Pfam" id="PF06276">
    <property type="entry name" value="FhuF"/>
    <property type="match status" value="1"/>
</dbReference>
<reference evidence="3 4" key="1">
    <citation type="submission" date="2024-09" db="EMBL/GenBank/DDBJ databases">
        <title>Paenibacillus zeirhizospherea sp. nov., isolated from surface of the maize (Zea mays) roots in a horticulture field, Hungary.</title>
        <authorList>
            <person name="Marton D."/>
            <person name="Farkas M."/>
            <person name="Bedics A."/>
            <person name="Toth E."/>
            <person name="Tancsics A."/>
            <person name="Boka K."/>
            <person name="Maroti G."/>
            <person name="Kriszt B."/>
            <person name="Cserhati M."/>
        </authorList>
    </citation>
    <scope>NUCLEOTIDE SEQUENCE [LARGE SCALE GENOMIC DNA]</scope>
    <source>
        <strain evidence="3 4">KCTC 33519</strain>
    </source>
</reference>
<dbReference type="EMBL" id="JBHHMI010000002">
    <property type="protein sequence ID" value="MFB5265850.1"/>
    <property type="molecule type" value="Genomic_DNA"/>
</dbReference>
<dbReference type="InterPro" id="IPR024726">
    <property type="entry name" value="FhuF_C"/>
</dbReference>
<dbReference type="Proteomes" id="UP001580346">
    <property type="component" value="Unassembled WGS sequence"/>
</dbReference>
<proteinExistence type="predicted"/>
<gene>
    <name evidence="3" type="ORF">ACE41H_03490</name>
</gene>
<evidence type="ECO:0000313" key="4">
    <source>
        <dbReference type="Proteomes" id="UP001580346"/>
    </source>
</evidence>
<evidence type="ECO:0000313" key="3">
    <source>
        <dbReference type="EMBL" id="MFB5265850.1"/>
    </source>
</evidence>
<name>A0ABV5ANT2_9BACL</name>
<feature type="domain" description="Aerobactin siderophore biosynthesis IucA/IucC-like C-terminal" evidence="1">
    <location>
        <begin position="68"/>
        <end position="219"/>
    </location>
</feature>
<comment type="caution">
    <text evidence="3">The sequence shown here is derived from an EMBL/GenBank/DDBJ whole genome shotgun (WGS) entry which is preliminary data.</text>
</comment>
<evidence type="ECO:0000259" key="2">
    <source>
        <dbReference type="Pfam" id="PF11575"/>
    </source>
</evidence>
<organism evidence="3 4">
    <name type="scientific">Paenibacillus enshidis</name>
    <dbReference type="NCBI Taxonomy" id="1458439"/>
    <lineage>
        <taxon>Bacteria</taxon>
        <taxon>Bacillati</taxon>
        <taxon>Bacillota</taxon>
        <taxon>Bacilli</taxon>
        <taxon>Bacillales</taxon>
        <taxon>Paenibacillaceae</taxon>
        <taxon>Paenibacillus</taxon>
    </lineage>
</organism>
<keyword evidence="4" id="KW-1185">Reference proteome</keyword>
<dbReference type="RefSeq" id="WP_375353404.1">
    <property type="nucleotide sequence ID" value="NZ_JBHHMI010000002.1"/>
</dbReference>
<protein>
    <submittedName>
        <fullName evidence="3">IucA/IucC family C-terminal-domain containing protein</fullName>
    </submittedName>
</protein>
<dbReference type="Pfam" id="PF11575">
    <property type="entry name" value="FhuF_C"/>
    <property type="match status" value="1"/>
</dbReference>
<dbReference type="InterPro" id="IPR022770">
    <property type="entry name" value="IucA/IucC-like_C"/>
</dbReference>
<evidence type="ECO:0000259" key="1">
    <source>
        <dbReference type="Pfam" id="PF06276"/>
    </source>
</evidence>
<sequence length="258" mass="29919">MQNVQMPYFSPNELQILTDHFRLSPGRQADSPLFVPAVELLDLEKCRVYLEQAAAIFQTPAIAAAASQFSKRYAYLTMSSGLYAMTMFNKGMTYEITNCRIESVFQGNSWLPEVCLTDRQVTQPTVEERNEWRDRMISSIFAENIAKVWRSISKAARIPASTLWENVAISVYWLYEQRMAKEATEEQKLQIQADFYYLLHEAPAHLFGEEHNPLTRYNNSEMVITASNIPKRKRKTCCLLYKISQEHNYCTTCPLRKE</sequence>
<feature type="domain" description="Ferric siderophore reductase C-terminal" evidence="2">
    <location>
        <begin position="234"/>
        <end position="255"/>
    </location>
</feature>
<accession>A0ABV5ANT2</accession>